<evidence type="ECO:0000313" key="1">
    <source>
        <dbReference type="EMBL" id="KKR97399.1"/>
    </source>
</evidence>
<dbReference type="Proteomes" id="UP000034108">
    <property type="component" value="Unassembled WGS sequence"/>
</dbReference>
<gene>
    <name evidence="1" type="ORF">UU49_C0032G0012</name>
</gene>
<dbReference type="PATRIC" id="fig|1619048.3.peg.733"/>
<sequence>MNNQQFLQTVKKSFIKFLRTHSRSNKKLIVLHGAIADDIKNKLGREYGVKSLGLGSGKEGQLAGRYMEKIVDILISKNEKNIAGIGIKFVMNNYSQNSNNYFENMLGETANIRTNNKEYFQVLILPEEMPYYNKAGKITKWEKITSHNIDKYIALSRDNTERYLHTPIKTLLLIIKFPECDHKAVTTKLRYKKYYLNQTQDAPVRISTGISGFFGNAIILNDYELFIKKIVHYLKSI</sequence>
<dbReference type="AlphaFoldDB" id="A0A0G0V8W0"/>
<comment type="caution">
    <text evidence="1">The sequence shown here is derived from an EMBL/GenBank/DDBJ whole genome shotgun (WGS) entry which is preliminary data.</text>
</comment>
<dbReference type="STRING" id="1619048.UU49_C0032G0012"/>
<dbReference type="EMBL" id="LCAV01000032">
    <property type="protein sequence ID" value="KKR97399.1"/>
    <property type="molecule type" value="Genomic_DNA"/>
</dbReference>
<protein>
    <submittedName>
        <fullName evidence="1">Uncharacterized protein</fullName>
    </submittedName>
</protein>
<proteinExistence type="predicted"/>
<evidence type="ECO:0000313" key="2">
    <source>
        <dbReference type="Proteomes" id="UP000034108"/>
    </source>
</evidence>
<name>A0A0G0V8W0_9BACT</name>
<reference evidence="1 2" key="1">
    <citation type="journal article" date="2015" name="Nature">
        <title>rRNA introns, odd ribosomes, and small enigmatic genomes across a large radiation of phyla.</title>
        <authorList>
            <person name="Brown C.T."/>
            <person name="Hug L.A."/>
            <person name="Thomas B.C."/>
            <person name="Sharon I."/>
            <person name="Castelle C.J."/>
            <person name="Singh A."/>
            <person name="Wilkins M.J."/>
            <person name="Williams K.H."/>
            <person name="Banfield J.F."/>
        </authorList>
    </citation>
    <scope>NUCLEOTIDE SEQUENCE [LARGE SCALE GENOMIC DNA]</scope>
</reference>
<organism evidence="1 2">
    <name type="scientific">Candidatus Magasanikbacteria bacterium GW2011_GWC2_41_17</name>
    <dbReference type="NCBI Taxonomy" id="1619048"/>
    <lineage>
        <taxon>Bacteria</taxon>
        <taxon>Candidatus Magasanikiibacteriota</taxon>
    </lineage>
</organism>
<accession>A0A0G0V8W0</accession>